<name>A0A7I8DBW5_9BACL</name>
<gene>
    <name evidence="8" type="ORF">skT53_03960</name>
</gene>
<sequence>MSDVRNSKDGLSRRQFLSYALGGTGAFMTAAIVAPLVPFAVDPLTKAGAKNFVEVGNEADFSTTLPKRVEFTVHKKDGWYESDAKLSAWIIKKEDGSWLAMSPICTHLGCQVNGSTDAAGNPTPPQDGEWFFHCPCHGSFFNKYGVPKPNVPATRPLDAYAVQVENGKVKLGPISQRKA</sequence>
<dbReference type="GO" id="GO:0051537">
    <property type="term" value="F:2 iron, 2 sulfur cluster binding"/>
    <property type="evidence" value="ECO:0007669"/>
    <property type="project" value="UniProtKB-KW"/>
</dbReference>
<evidence type="ECO:0000256" key="3">
    <source>
        <dbReference type="ARBA" id="ARBA00023004"/>
    </source>
</evidence>
<feature type="domain" description="Rieske" evidence="7">
    <location>
        <begin position="90"/>
        <end position="171"/>
    </location>
</feature>
<dbReference type="Pfam" id="PF00355">
    <property type="entry name" value="Rieske"/>
    <property type="match status" value="1"/>
</dbReference>
<dbReference type="PANTHER" id="PTHR10134">
    <property type="entry name" value="CYTOCHROME B-C1 COMPLEX SUBUNIT RIESKE, MITOCHONDRIAL"/>
    <property type="match status" value="1"/>
</dbReference>
<dbReference type="CDD" id="cd03467">
    <property type="entry name" value="Rieske"/>
    <property type="match status" value="1"/>
</dbReference>
<evidence type="ECO:0000256" key="5">
    <source>
        <dbReference type="ARBA" id="ARBA00023157"/>
    </source>
</evidence>
<reference evidence="8 9" key="1">
    <citation type="submission" date="2020-08" db="EMBL/GenBank/DDBJ databases">
        <title>Complete Genome Sequence of Effusibacillus dendaii Strain skT53, Isolated from Farmland soil.</title>
        <authorList>
            <person name="Konishi T."/>
            <person name="Kawasaki H."/>
        </authorList>
    </citation>
    <scope>NUCLEOTIDE SEQUENCE [LARGE SCALE GENOMIC DNA]</scope>
    <source>
        <strain evidence="9">skT53</strain>
    </source>
</reference>
<evidence type="ECO:0000256" key="1">
    <source>
        <dbReference type="ARBA" id="ARBA00022714"/>
    </source>
</evidence>
<dbReference type="GO" id="GO:0004497">
    <property type="term" value="F:monooxygenase activity"/>
    <property type="evidence" value="ECO:0007669"/>
    <property type="project" value="UniProtKB-ARBA"/>
</dbReference>
<dbReference type="InterPro" id="IPR014349">
    <property type="entry name" value="Rieske_Fe-S_prot"/>
</dbReference>
<dbReference type="GO" id="GO:0046872">
    <property type="term" value="F:metal ion binding"/>
    <property type="evidence" value="ECO:0007669"/>
    <property type="project" value="UniProtKB-KW"/>
</dbReference>
<dbReference type="PROSITE" id="PS51318">
    <property type="entry name" value="TAT"/>
    <property type="match status" value="1"/>
</dbReference>
<dbReference type="GO" id="GO:0016705">
    <property type="term" value="F:oxidoreductase activity, acting on paired donors, with incorporation or reduction of molecular oxygen"/>
    <property type="evidence" value="ECO:0007669"/>
    <property type="project" value="UniProtKB-ARBA"/>
</dbReference>
<keyword evidence="5" id="KW-1015">Disulfide bond</keyword>
<keyword evidence="2" id="KW-0479">Metal-binding</keyword>
<evidence type="ECO:0000256" key="4">
    <source>
        <dbReference type="ARBA" id="ARBA00023014"/>
    </source>
</evidence>
<dbReference type="EMBL" id="AP023366">
    <property type="protein sequence ID" value="BCJ85411.1"/>
    <property type="molecule type" value="Genomic_DNA"/>
</dbReference>
<evidence type="ECO:0000313" key="8">
    <source>
        <dbReference type="EMBL" id="BCJ85411.1"/>
    </source>
</evidence>
<keyword evidence="4" id="KW-0411">Iron-sulfur</keyword>
<keyword evidence="6" id="KW-1133">Transmembrane helix</keyword>
<accession>A0A7I8DBW5</accession>
<protein>
    <submittedName>
        <fullName evidence="8">Menaquinol-cytochrome C reductase iron-sulfur subunit</fullName>
    </submittedName>
</protein>
<dbReference type="InterPro" id="IPR017941">
    <property type="entry name" value="Rieske_2Fe-2S"/>
</dbReference>
<dbReference type="InterPro" id="IPR036922">
    <property type="entry name" value="Rieske_2Fe-2S_sf"/>
</dbReference>
<feature type="transmembrane region" description="Helical" evidence="6">
    <location>
        <begin position="16"/>
        <end position="41"/>
    </location>
</feature>
<keyword evidence="3" id="KW-0408">Iron</keyword>
<keyword evidence="9" id="KW-1185">Reference proteome</keyword>
<dbReference type="SUPFAM" id="SSF50022">
    <property type="entry name" value="ISP domain"/>
    <property type="match status" value="1"/>
</dbReference>
<evidence type="ECO:0000259" key="7">
    <source>
        <dbReference type="PROSITE" id="PS51296"/>
    </source>
</evidence>
<evidence type="ECO:0000256" key="6">
    <source>
        <dbReference type="SAM" id="Phobius"/>
    </source>
</evidence>
<dbReference type="Proteomes" id="UP000593802">
    <property type="component" value="Chromosome"/>
</dbReference>
<keyword evidence="6" id="KW-0812">Transmembrane</keyword>
<dbReference type="Gene3D" id="2.102.10.10">
    <property type="entry name" value="Rieske [2Fe-2S] iron-sulphur domain"/>
    <property type="match status" value="1"/>
</dbReference>
<dbReference type="AlphaFoldDB" id="A0A7I8DBW5"/>
<proteinExistence type="predicted"/>
<dbReference type="PROSITE" id="PS51296">
    <property type="entry name" value="RIESKE"/>
    <property type="match status" value="1"/>
</dbReference>
<evidence type="ECO:0000256" key="2">
    <source>
        <dbReference type="ARBA" id="ARBA00022723"/>
    </source>
</evidence>
<dbReference type="InterPro" id="IPR006311">
    <property type="entry name" value="TAT_signal"/>
</dbReference>
<dbReference type="KEGG" id="eff:skT53_03960"/>
<keyword evidence="1" id="KW-0001">2Fe-2S</keyword>
<dbReference type="RefSeq" id="WP_200759540.1">
    <property type="nucleotide sequence ID" value="NZ_AP023366.1"/>
</dbReference>
<evidence type="ECO:0000313" key="9">
    <source>
        <dbReference type="Proteomes" id="UP000593802"/>
    </source>
</evidence>
<keyword evidence="6" id="KW-0472">Membrane</keyword>
<organism evidence="8 9">
    <name type="scientific">Effusibacillus dendaii</name>
    <dbReference type="NCBI Taxonomy" id="2743772"/>
    <lineage>
        <taxon>Bacteria</taxon>
        <taxon>Bacillati</taxon>
        <taxon>Bacillota</taxon>
        <taxon>Bacilli</taxon>
        <taxon>Bacillales</taxon>
        <taxon>Alicyclobacillaceae</taxon>
        <taxon>Effusibacillus</taxon>
    </lineage>
</organism>